<organism evidence="2 3">
    <name type="scientific">Streptomyces luteosporeus</name>
    <dbReference type="NCBI Taxonomy" id="173856"/>
    <lineage>
        <taxon>Bacteria</taxon>
        <taxon>Bacillati</taxon>
        <taxon>Actinomycetota</taxon>
        <taxon>Actinomycetes</taxon>
        <taxon>Kitasatosporales</taxon>
        <taxon>Streptomycetaceae</taxon>
        <taxon>Streptomyces</taxon>
    </lineage>
</organism>
<feature type="transmembrane region" description="Helical" evidence="1">
    <location>
        <begin position="73"/>
        <end position="95"/>
    </location>
</feature>
<reference evidence="3" key="1">
    <citation type="journal article" date="2019" name="Int. J. Syst. Evol. Microbiol.">
        <title>The Global Catalogue of Microorganisms (GCM) 10K type strain sequencing project: providing services to taxonomists for standard genome sequencing and annotation.</title>
        <authorList>
            <consortium name="The Broad Institute Genomics Platform"/>
            <consortium name="The Broad Institute Genome Sequencing Center for Infectious Disease"/>
            <person name="Wu L."/>
            <person name="Ma J."/>
        </authorList>
    </citation>
    <scope>NUCLEOTIDE SEQUENCE [LARGE SCALE GENOMIC DNA]</scope>
    <source>
        <strain evidence="3">JCM 4542</strain>
    </source>
</reference>
<sequence length="178" mass="19783">MSETFAAPPVEDVVLDFELTVGDLRSAMIARARTVRRARVMNWVLVAALVMMAWGLTLEIFRDGVGGVPPKDWGLALFLVVFAALQLFGLQAHLARGRLQQHGRRRVSLNSQGVTCVGEQTATTQAWPQFSCYLEREQLFVLLSQDQRCLTVLPKRGLAAPTEADRLRALLDARLPRA</sequence>
<name>A0ABP6G4B8_9ACTN</name>
<keyword evidence="3" id="KW-1185">Reference proteome</keyword>
<evidence type="ECO:0000313" key="3">
    <source>
        <dbReference type="Proteomes" id="UP001500886"/>
    </source>
</evidence>
<dbReference type="Proteomes" id="UP001500886">
    <property type="component" value="Unassembled WGS sequence"/>
</dbReference>
<evidence type="ECO:0000313" key="2">
    <source>
        <dbReference type="EMBL" id="GAA2714954.1"/>
    </source>
</evidence>
<keyword evidence="1" id="KW-1133">Transmembrane helix</keyword>
<proteinExistence type="predicted"/>
<keyword evidence="1" id="KW-0472">Membrane</keyword>
<evidence type="ECO:0008006" key="4">
    <source>
        <dbReference type="Google" id="ProtNLM"/>
    </source>
</evidence>
<gene>
    <name evidence="2" type="ORF">GCM10010315_23170</name>
</gene>
<feature type="transmembrane region" description="Helical" evidence="1">
    <location>
        <begin position="40"/>
        <end position="61"/>
    </location>
</feature>
<evidence type="ECO:0000256" key="1">
    <source>
        <dbReference type="SAM" id="Phobius"/>
    </source>
</evidence>
<protein>
    <recommendedName>
        <fullName evidence="4">YcxB family protein</fullName>
    </recommendedName>
</protein>
<comment type="caution">
    <text evidence="2">The sequence shown here is derived from an EMBL/GenBank/DDBJ whole genome shotgun (WGS) entry which is preliminary data.</text>
</comment>
<accession>A0ABP6G4B8</accession>
<dbReference type="EMBL" id="BAAASL010000007">
    <property type="protein sequence ID" value="GAA2714954.1"/>
    <property type="molecule type" value="Genomic_DNA"/>
</dbReference>
<dbReference type="RefSeq" id="WP_344434905.1">
    <property type="nucleotide sequence ID" value="NZ_BAAASL010000007.1"/>
</dbReference>
<keyword evidence="1" id="KW-0812">Transmembrane</keyword>